<dbReference type="Pfam" id="PF00005">
    <property type="entry name" value="ABC_tran"/>
    <property type="match status" value="1"/>
</dbReference>
<dbReference type="GO" id="GO:0005524">
    <property type="term" value="F:ATP binding"/>
    <property type="evidence" value="ECO:0007669"/>
    <property type="project" value="UniProtKB-KW"/>
</dbReference>
<dbReference type="InterPro" id="IPR027417">
    <property type="entry name" value="P-loop_NTPase"/>
</dbReference>
<keyword evidence="8" id="KW-1185">Reference proteome</keyword>
<keyword evidence="3" id="KW-0813">Transport</keyword>
<dbReference type="EMBL" id="BSNS01000011">
    <property type="protein sequence ID" value="GLQ55170.1"/>
    <property type="molecule type" value="Genomic_DNA"/>
</dbReference>
<evidence type="ECO:0000256" key="2">
    <source>
        <dbReference type="ARBA" id="ARBA00005417"/>
    </source>
</evidence>
<dbReference type="Gene3D" id="3.40.50.300">
    <property type="entry name" value="P-loop containing nucleotide triphosphate hydrolases"/>
    <property type="match status" value="1"/>
</dbReference>
<dbReference type="PANTHER" id="PTHR43776:SF7">
    <property type="entry name" value="D,D-DIPEPTIDE TRANSPORT ATP-BINDING PROTEIN DDPF-RELATED"/>
    <property type="match status" value="1"/>
</dbReference>
<dbReference type="RefSeq" id="WP_284340596.1">
    <property type="nucleotide sequence ID" value="NZ_BSNS01000011.1"/>
</dbReference>
<dbReference type="CDD" id="cd03257">
    <property type="entry name" value="ABC_NikE_OppD_transporters"/>
    <property type="match status" value="1"/>
</dbReference>
<evidence type="ECO:0000256" key="3">
    <source>
        <dbReference type="ARBA" id="ARBA00022448"/>
    </source>
</evidence>
<evidence type="ECO:0000256" key="5">
    <source>
        <dbReference type="ARBA" id="ARBA00022840"/>
    </source>
</evidence>
<keyword evidence="4" id="KW-0547">Nucleotide-binding</keyword>
<dbReference type="NCBIfam" id="TIGR01727">
    <property type="entry name" value="oligo_HPY"/>
    <property type="match status" value="1"/>
</dbReference>
<proteinExistence type="inferred from homology"/>
<dbReference type="SMART" id="SM00382">
    <property type="entry name" value="AAA"/>
    <property type="match status" value="1"/>
</dbReference>
<organism evidence="7 8">
    <name type="scientific">Devosia nitrariae</name>
    <dbReference type="NCBI Taxonomy" id="2071872"/>
    <lineage>
        <taxon>Bacteria</taxon>
        <taxon>Pseudomonadati</taxon>
        <taxon>Pseudomonadota</taxon>
        <taxon>Alphaproteobacteria</taxon>
        <taxon>Hyphomicrobiales</taxon>
        <taxon>Devosiaceae</taxon>
        <taxon>Devosia</taxon>
    </lineage>
</organism>
<comment type="similarity">
    <text evidence="2">Belongs to the ABC transporter superfamily.</text>
</comment>
<comment type="subcellular location">
    <subcellularLocation>
        <location evidence="1">Cell inner membrane</location>
        <topology evidence="1">Peripheral membrane protein</topology>
    </subcellularLocation>
</comment>
<protein>
    <submittedName>
        <fullName evidence="7">ABC transporter ATP-binding protein</fullName>
    </submittedName>
</protein>
<keyword evidence="5 7" id="KW-0067">ATP-binding</keyword>
<dbReference type="PANTHER" id="PTHR43776">
    <property type="entry name" value="TRANSPORT ATP-BINDING PROTEIN"/>
    <property type="match status" value="1"/>
</dbReference>
<reference evidence="8" key="1">
    <citation type="journal article" date="2019" name="Int. J. Syst. Evol. Microbiol.">
        <title>The Global Catalogue of Microorganisms (GCM) 10K type strain sequencing project: providing services to taxonomists for standard genome sequencing and annotation.</title>
        <authorList>
            <consortium name="The Broad Institute Genomics Platform"/>
            <consortium name="The Broad Institute Genome Sequencing Center for Infectious Disease"/>
            <person name="Wu L."/>
            <person name="Ma J."/>
        </authorList>
    </citation>
    <scope>NUCLEOTIDE SEQUENCE [LARGE SCALE GENOMIC DNA]</scope>
    <source>
        <strain evidence="8">NBRC 112416</strain>
    </source>
</reference>
<dbReference type="InterPro" id="IPR003593">
    <property type="entry name" value="AAA+_ATPase"/>
</dbReference>
<evidence type="ECO:0000313" key="7">
    <source>
        <dbReference type="EMBL" id="GLQ55170.1"/>
    </source>
</evidence>
<dbReference type="PROSITE" id="PS50893">
    <property type="entry name" value="ABC_TRANSPORTER_2"/>
    <property type="match status" value="1"/>
</dbReference>
<dbReference type="InterPro" id="IPR050319">
    <property type="entry name" value="ABC_transp_ATP-bind"/>
</dbReference>
<feature type="domain" description="ABC transporter" evidence="6">
    <location>
        <begin position="32"/>
        <end position="277"/>
    </location>
</feature>
<sequence length="356" mass="39144">MTLVAKQGIRRSGSSDRRTPIYTVEGLRVHFPITRGVMRRIVGQVKAVDDISFIVYRGETLGLVGESGCGKTTTGRALLRIVEPTGGRITYTPPDGDPINVRTAGRDELKAVRRAARMVFQDPNSSLNPRLPVGEIIGEGLHYHGIARGAEIEDRVADMLRRVGLRPEYIRRYPHAFSGGERQRIGIARALAVNPNFVICDEAVSALDVSVQAQILRLLRELKDEFDLTYLFVGHDLAVIQHICDRVAVMYAGKLVEIGPTQSIFATPRHPYTEALLSAVPRPDPRVRGTGERVRLAGEVADVSNLPSGCAFHPRCRYATERCKTETPQLRPVGEQMVACHFADSLTLKGVGSYAA</sequence>
<dbReference type="SUPFAM" id="SSF52540">
    <property type="entry name" value="P-loop containing nucleoside triphosphate hydrolases"/>
    <property type="match status" value="1"/>
</dbReference>
<evidence type="ECO:0000313" key="8">
    <source>
        <dbReference type="Proteomes" id="UP001156691"/>
    </source>
</evidence>
<dbReference type="InterPro" id="IPR017871">
    <property type="entry name" value="ABC_transporter-like_CS"/>
</dbReference>
<comment type="caution">
    <text evidence="7">The sequence shown here is derived from an EMBL/GenBank/DDBJ whole genome shotgun (WGS) entry which is preliminary data.</text>
</comment>
<dbReference type="InterPro" id="IPR003439">
    <property type="entry name" value="ABC_transporter-like_ATP-bd"/>
</dbReference>
<evidence type="ECO:0000256" key="4">
    <source>
        <dbReference type="ARBA" id="ARBA00022741"/>
    </source>
</evidence>
<name>A0ABQ5W5G0_9HYPH</name>
<dbReference type="PROSITE" id="PS00211">
    <property type="entry name" value="ABC_TRANSPORTER_1"/>
    <property type="match status" value="1"/>
</dbReference>
<dbReference type="Pfam" id="PF08352">
    <property type="entry name" value="oligo_HPY"/>
    <property type="match status" value="1"/>
</dbReference>
<accession>A0ABQ5W5G0</accession>
<dbReference type="Proteomes" id="UP001156691">
    <property type="component" value="Unassembled WGS sequence"/>
</dbReference>
<dbReference type="InterPro" id="IPR013563">
    <property type="entry name" value="Oligopep_ABC_C"/>
</dbReference>
<gene>
    <name evidence="7" type="ORF">GCM10010862_24290</name>
</gene>
<evidence type="ECO:0000259" key="6">
    <source>
        <dbReference type="PROSITE" id="PS50893"/>
    </source>
</evidence>
<evidence type="ECO:0000256" key="1">
    <source>
        <dbReference type="ARBA" id="ARBA00004417"/>
    </source>
</evidence>